<keyword evidence="4" id="KW-0804">Transcription</keyword>
<dbReference type="SUPFAM" id="SSF88946">
    <property type="entry name" value="Sigma2 domain of RNA polymerase sigma factors"/>
    <property type="match status" value="1"/>
</dbReference>
<comment type="caution">
    <text evidence="7">The sequence shown here is derived from an EMBL/GenBank/DDBJ whole genome shotgun (WGS) entry which is preliminary data.</text>
</comment>
<keyword evidence="2" id="KW-0805">Transcription regulation</keyword>
<evidence type="ECO:0000256" key="1">
    <source>
        <dbReference type="ARBA" id="ARBA00010641"/>
    </source>
</evidence>
<comment type="similarity">
    <text evidence="1">Belongs to the sigma-70 factor family. ECF subfamily.</text>
</comment>
<dbReference type="PANTHER" id="PTHR43133:SF51">
    <property type="entry name" value="RNA POLYMERASE SIGMA FACTOR"/>
    <property type="match status" value="1"/>
</dbReference>
<dbReference type="InterPro" id="IPR013324">
    <property type="entry name" value="RNA_pol_sigma_r3/r4-like"/>
</dbReference>
<dbReference type="NCBIfam" id="TIGR02937">
    <property type="entry name" value="sigma70-ECF"/>
    <property type="match status" value="1"/>
</dbReference>
<dbReference type="GO" id="GO:0016987">
    <property type="term" value="F:sigma factor activity"/>
    <property type="evidence" value="ECO:0007669"/>
    <property type="project" value="UniProtKB-KW"/>
</dbReference>
<dbReference type="InterPro" id="IPR036388">
    <property type="entry name" value="WH-like_DNA-bd_sf"/>
</dbReference>
<dbReference type="Gene3D" id="1.10.10.10">
    <property type="entry name" value="Winged helix-like DNA-binding domain superfamily/Winged helix DNA-binding domain"/>
    <property type="match status" value="1"/>
</dbReference>
<dbReference type="Pfam" id="PF08281">
    <property type="entry name" value="Sigma70_r4_2"/>
    <property type="match status" value="1"/>
</dbReference>
<dbReference type="InterPro" id="IPR007627">
    <property type="entry name" value="RNA_pol_sigma70_r2"/>
</dbReference>
<dbReference type="InterPro" id="IPR014331">
    <property type="entry name" value="RNA_pol_sigma70_ECF_RHOBA"/>
</dbReference>
<keyword evidence="3" id="KW-0731">Sigma factor</keyword>
<feature type="domain" description="RNA polymerase sigma factor 70 region 4 type 2" evidence="6">
    <location>
        <begin position="100"/>
        <end position="148"/>
    </location>
</feature>
<dbReference type="Gene3D" id="1.10.1740.10">
    <property type="match status" value="1"/>
</dbReference>
<evidence type="ECO:0000259" key="6">
    <source>
        <dbReference type="Pfam" id="PF08281"/>
    </source>
</evidence>
<dbReference type="InterPro" id="IPR014284">
    <property type="entry name" value="RNA_pol_sigma-70_dom"/>
</dbReference>
<sequence length="167" mass="18397">MGFLTASQDRLRAYILACVGNYNDASDILQKTNVVLLRKSKDFADSGEFEAWAFSTAKYEVLSHVRDRQRDRLAFSPELVEVMVEAAAAQVGNLAARQAALSGCLSKLSADKRRLIRMRYAEDLSITQVASGVGKSTGAVKAMMRRLRGMLHECVKKRLSEPDPSGV</sequence>
<dbReference type="Proteomes" id="UP000315440">
    <property type="component" value="Unassembled WGS sequence"/>
</dbReference>
<evidence type="ECO:0000313" key="7">
    <source>
        <dbReference type="EMBL" id="TWT87495.1"/>
    </source>
</evidence>
<dbReference type="AlphaFoldDB" id="A0A5C5ZK45"/>
<dbReference type="GO" id="GO:0003677">
    <property type="term" value="F:DNA binding"/>
    <property type="evidence" value="ECO:0007669"/>
    <property type="project" value="InterPro"/>
</dbReference>
<dbReference type="InterPro" id="IPR013325">
    <property type="entry name" value="RNA_pol_sigma_r2"/>
</dbReference>
<reference evidence="7 8" key="1">
    <citation type="submission" date="2019-02" db="EMBL/GenBank/DDBJ databases">
        <title>Deep-cultivation of Planctomycetes and their phenomic and genomic characterization uncovers novel biology.</title>
        <authorList>
            <person name="Wiegand S."/>
            <person name="Jogler M."/>
            <person name="Boedeker C."/>
            <person name="Pinto D."/>
            <person name="Vollmers J."/>
            <person name="Rivas-Marin E."/>
            <person name="Kohn T."/>
            <person name="Peeters S.H."/>
            <person name="Heuer A."/>
            <person name="Rast P."/>
            <person name="Oberbeckmann S."/>
            <person name="Bunk B."/>
            <person name="Jeske O."/>
            <person name="Meyerdierks A."/>
            <person name="Storesund J.E."/>
            <person name="Kallscheuer N."/>
            <person name="Luecker S."/>
            <person name="Lage O.M."/>
            <person name="Pohl T."/>
            <person name="Merkel B.J."/>
            <person name="Hornburger P."/>
            <person name="Mueller R.-W."/>
            <person name="Bruemmer F."/>
            <person name="Labrenz M."/>
            <person name="Spormann A.M."/>
            <person name="Op Den Camp H."/>
            <person name="Overmann J."/>
            <person name="Amann R."/>
            <person name="Jetten M.S.M."/>
            <person name="Mascher T."/>
            <person name="Medema M.H."/>
            <person name="Devos D.P."/>
            <person name="Kaster A.-K."/>
            <person name="Ovreas L."/>
            <person name="Rohde M."/>
            <person name="Galperin M.Y."/>
            <person name="Jogler C."/>
        </authorList>
    </citation>
    <scope>NUCLEOTIDE SEQUENCE [LARGE SCALE GENOMIC DNA]</scope>
    <source>
        <strain evidence="7 8">Mal64</strain>
    </source>
</reference>
<accession>A0A5C5ZK45</accession>
<evidence type="ECO:0000259" key="5">
    <source>
        <dbReference type="Pfam" id="PF04542"/>
    </source>
</evidence>
<organism evidence="7 8">
    <name type="scientific">Pseudobythopirellula maris</name>
    <dbReference type="NCBI Taxonomy" id="2527991"/>
    <lineage>
        <taxon>Bacteria</taxon>
        <taxon>Pseudomonadati</taxon>
        <taxon>Planctomycetota</taxon>
        <taxon>Planctomycetia</taxon>
        <taxon>Pirellulales</taxon>
        <taxon>Lacipirellulaceae</taxon>
        <taxon>Pseudobythopirellula</taxon>
    </lineage>
</organism>
<dbReference type="InterPro" id="IPR039425">
    <property type="entry name" value="RNA_pol_sigma-70-like"/>
</dbReference>
<gene>
    <name evidence="7" type="primary">sigE_2</name>
    <name evidence="7" type="ORF">Mal64_30340</name>
</gene>
<keyword evidence="8" id="KW-1185">Reference proteome</keyword>
<dbReference type="NCBIfam" id="TIGR02989">
    <property type="entry name" value="Sig-70_gvs1"/>
    <property type="match status" value="1"/>
</dbReference>
<dbReference type="PANTHER" id="PTHR43133">
    <property type="entry name" value="RNA POLYMERASE ECF-TYPE SIGMA FACTO"/>
    <property type="match status" value="1"/>
</dbReference>
<protein>
    <submittedName>
        <fullName evidence="7">ECF RNA polymerase sigma factor SigE</fullName>
    </submittedName>
</protein>
<dbReference type="RefSeq" id="WP_261342192.1">
    <property type="nucleotide sequence ID" value="NZ_SJPQ01000003.1"/>
</dbReference>
<dbReference type="InterPro" id="IPR013249">
    <property type="entry name" value="RNA_pol_sigma70_r4_t2"/>
</dbReference>
<dbReference type="EMBL" id="SJPQ01000003">
    <property type="protein sequence ID" value="TWT87495.1"/>
    <property type="molecule type" value="Genomic_DNA"/>
</dbReference>
<evidence type="ECO:0000313" key="8">
    <source>
        <dbReference type="Proteomes" id="UP000315440"/>
    </source>
</evidence>
<evidence type="ECO:0000256" key="3">
    <source>
        <dbReference type="ARBA" id="ARBA00023082"/>
    </source>
</evidence>
<name>A0A5C5ZK45_9BACT</name>
<dbReference type="GO" id="GO:0006352">
    <property type="term" value="P:DNA-templated transcription initiation"/>
    <property type="evidence" value="ECO:0007669"/>
    <property type="project" value="InterPro"/>
</dbReference>
<dbReference type="Pfam" id="PF04542">
    <property type="entry name" value="Sigma70_r2"/>
    <property type="match status" value="1"/>
</dbReference>
<proteinExistence type="inferred from homology"/>
<dbReference type="SUPFAM" id="SSF88659">
    <property type="entry name" value="Sigma3 and sigma4 domains of RNA polymerase sigma factors"/>
    <property type="match status" value="1"/>
</dbReference>
<feature type="domain" description="RNA polymerase sigma-70 region 2" evidence="5">
    <location>
        <begin position="6"/>
        <end position="70"/>
    </location>
</feature>
<evidence type="ECO:0000256" key="4">
    <source>
        <dbReference type="ARBA" id="ARBA00023163"/>
    </source>
</evidence>
<evidence type="ECO:0000256" key="2">
    <source>
        <dbReference type="ARBA" id="ARBA00023015"/>
    </source>
</evidence>